<dbReference type="Proteomes" id="UP001583186">
    <property type="component" value="Unassembled WGS sequence"/>
</dbReference>
<gene>
    <name evidence="1" type="ORF">Sste5346_003677</name>
</gene>
<name>A0ABR3ZD80_9PEZI</name>
<sequence length="66" mass="7505">MPNPDVIWGVDRVYREVFDLEQLGWSERHPAFMFGQALGTAIRAQQLDAAQACQFRGVRVLVAEDE</sequence>
<reference evidence="1 2" key="1">
    <citation type="journal article" date="2024" name="IMA Fungus">
        <title>IMA Genome - F19 : A genome assembly and annotation guide to empower mycologists, including annotated draft genome sequences of Ceratocystis pirilliformis, Diaporthe australafricana, Fusarium ophioides, Paecilomyces lecythidis, and Sporothrix stenoceras.</title>
        <authorList>
            <person name="Aylward J."/>
            <person name="Wilson A.M."/>
            <person name="Visagie C.M."/>
            <person name="Spraker J."/>
            <person name="Barnes I."/>
            <person name="Buitendag C."/>
            <person name="Ceriani C."/>
            <person name="Del Mar Angel L."/>
            <person name="du Plessis D."/>
            <person name="Fuchs T."/>
            <person name="Gasser K."/>
            <person name="Kramer D."/>
            <person name="Li W."/>
            <person name="Munsamy K."/>
            <person name="Piso A."/>
            <person name="Price J.L."/>
            <person name="Sonnekus B."/>
            <person name="Thomas C."/>
            <person name="van der Nest A."/>
            <person name="van Dijk A."/>
            <person name="van Heerden A."/>
            <person name="van Vuuren N."/>
            <person name="Yilmaz N."/>
            <person name="Duong T.A."/>
            <person name="van der Merwe N.A."/>
            <person name="Wingfield M.J."/>
            <person name="Wingfield B.D."/>
        </authorList>
    </citation>
    <scope>NUCLEOTIDE SEQUENCE [LARGE SCALE GENOMIC DNA]</scope>
    <source>
        <strain evidence="1 2">CMW 5346</strain>
    </source>
</reference>
<comment type="caution">
    <text evidence="1">The sequence shown here is derived from an EMBL/GenBank/DDBJ whole genome shotgun (WGS) entry which is preliminary data.</text>
</comment>
<proteinExistence type="predicted"/>
<dbReference type="EMBL" id="JAWCUI010000016">
    <property type="protein sequence ID" value="KAL1898269.1"/>
    <property type="molecule type" value="Genomic_DNA"/>
</dbReference>
<evidence type="ECO:0000313" key="1">
    <source>
        <dbReference type="EMBL" id="KAL1898269.1"/>
    </source>
</evidence>
<keyword evidence="2" id="KW-1185">Reference proteome</keyword>
<organism evidence="1 2">
    <name type="scientific">Sporothrix stenoceras</name>
    <dbReference type="NCBI Taxonomy" id="5173"/>
    <lineage>
        <taxon>Eukaryota</taxon>
        <taxon>Fungi</taxon>
        <taxon>Dikarya</taxon>
        <taxon>Ascomycota</taxon>
        <taxon>Pezizomycotina</taxon>
        <taxon>Sordariomycetes</taxon>
        <taxon>Sordariomycetidae</taxon>
        <taxon>Ophiostomatales</taxon>
        <taxon>Ophiostomataceae</taxon>
        <taxon>Sporothrix</taxon>
    </lineage>
</organism>
<protein>
    <submittedName>
        <fullName evidence="1">Uncharacterized protein</fullName>
    </submittedName>
</protein>
<evidence type="ECO:0000313" key="2">
    <source>
        <dbReference type="Proteomes" id="UP001583186"/>
    </source>
</evidence>
<accession>A0ABR3ZD80</accession>